<evidence type="ECO:0000259" key="1">
    <source>
        <dbReference type="Pfam" id="PF06985"/>
    </source>
</evidence>
<dbReference type="AlphaFoldDB" id="A0A6A6ZED7"/>
<dbReference type="OrthoDB" id="5428863at2759"/>
<dbReference type="PANTHER" id="PTHR33112">
    <property type="entry name" value="DOMAIN PROTEIN, PUTATIVE-RELATED"/>
    <property type="match status" value="1"/>
</dbReference>
<evidence type="ECO:0000313" key="3">
    <source>
        <dbReference type="Proteomes" id="UP000799424"/>
    </source>
</evidence>
<name>A0A6A6ZED7_9PLEO</name>
<organism evidence="2 3">
    <name type="scientific">Ophiobolus disseminans</name>
    <dbReference type="NCBI Taxonomy" id="1469910"/>
    <lineage>
        <taxon>Eukaryota</taxon>
        <taxon>Fungi</taxon>
        <taxon>Dikarya</taxon>
        <taxon>Ascomycota</taxon>
        <taxon>Pezizomycotina</taxon>
        <taxon>Dothideomycetes</taxon>
        <taxon>Pleosporomycetidae</taxon>
        <taxon>Pleosporales</taxon>
        <taxon>Pleosporineae</taxon>
        <taxon>Phaeosphaeriaceae</taxon>
        <taxon>Ophiobolus</taxon>
    </lineage>
</organism>
<dbReference type="PANTHER" id="PTHR33112:SF1">
    <property type="entry name" value="HETEROKARYON INCOMPATIBILITY DOMAIN-CONTAINING PROTEIN"/>
    <property type="match status" value="1"/>
</dbReference>
<evidence type="ECO:0000313" key="2">
    <source>
        <dbReference type="EMBL" id="KAF2818645.1"/>
    </source>
</evidence>
<reference evidence="2" key="1">
    <citation type="journal article" date="2020" name="Stud. Mycol.">
        <title>101 Dothideomycetes genomes: a test case for predicting lifestyles and emergence of pathogens.</title>
        <authorList>
            <person name="Haridas S."/>
            <person name="Albert R."/>
            <person name="Binder M."/>
            <person name="Bloem J."/>
            <person name="Labutti K."/>
            <person name="Salamov A."/>
            <person name="Andreopoulos B."/>
            <person name="Baker S."/>
            <person name="Barry K."/>
            <person name="Bills G."/>
            <person name="Bluhm B."/>
            <person name="Cannon C."/>
            <person name="Castanera R."/>
            <person name="Culley D."/>
            <person name="Daum C."/>
            <person name="Ezra D."/>
            <person name="Gonzalez J."/>
            <person name="Henrissat B."/>
            <person name="Kuo A."/>
            <person name="Liang C."/>
            <person name="Lipzen A."/>
            <person name="Lutzoni F."/>
            <person name="Magnuson J."/>
            <person name="Mondo S."/>
            <person name="Nolan M."/>
            <person name="Ohm R."/>
            <person name="Pangilinan J."/>
            <person name="Park H.-J."/>
            <person name="Ramirez L."/>
            <person name="Alfaro M."/>
            <person name="Sun H."/>
            <person name="Tritt A."/>
            <person name="Yoshinaga Y."/>
            <person name="Zwiers L.-H."/>
            <person name="Turgeon B."/>
            <person name="Goodwin S."/>
            <person name="Spatafora J."/>
            <person name="Crous P."/>
            <person name="Grigoriev I."/>
        </authorList>
    </citation>
    <scope>NUCLEOTIDE SEQUENCE</scope>
    <source>
        <strain evidence="2">CBS 113818</strain>
    </source>
</reference>
<dbReference type="Proteomes" id="UP000799424">
    <property type="component" value="Unassembled WGS sequence"/>
</dbReference>
<protein>
    <recommendedName>
        <fullName evidence="1">Heterokaryon incompatibility domain-containing protein</fullName>
    </recommendedName>
</protein>
<dbReference type="InterPro" id="IPR010730">
    <property type="entry name" value="HET"/>
</dbReference>
<sequence length="549" mass="61656">MSTQQVGLLGDRNILDKRVIVRVPIAASITSNSAPPTMKSYLMLLPEISSSYLRRQFLRDDCMDIHTTIDRQLDIYENWRCTGEVKTYPELRRISSNFVITLQSARADYADFISSYDLAVLLEEKPFQDAIISNIIVRLRSYLPDDGDFIQQLTTHLANKMLLRYGNDSPLYRLSVQAAARFGSLQQIGMFTSAAYQSAFRTKDQQTLRRTSARFTGAGPRGIKGLLSFRKEDRTPMQTSKHRSIRDLFKEPRTTEDKSIPSTATNIWDIPSEFCSTCTGIDWDSAFKFGSPFPVRKVLKVDLLEPSRCAIDDFLIKSLGCFPQQSQHDLLAIKVEPSLTPLLNSTNATVLGLVPQWDFAFRSFFSLENNIIFEVTEETAHTLKPIPPLVNLNMIRPWLDLCLDWRTECCGSSGTEAHELQVIDCSTRRIVPCPYGAEYVTLSCVWGKSSHATDGSGTFQQFSDSGSLPQILPLSVEDAILVTLGVGYQYLWIDKYCMDSIDAAFHAMLKQMNLVYHNSVLTIIAAAGTDTSSDCPASPELEMEVLNYA</sequence>
<proteinExistence type="predicted"/>
<accession>A0A6A6ZED7</accession>
<keyword evidence="3" id="KW-1185">Reference proteome</keyword>
<feature type="domain" description="Heterokaryon incompatibility" evidence="1">
    <location>
        <begin position="439"/>
        <end position="538"/>
    </location>
</feature>
<gene>
    <name evidence="2" type="ORF">CC86DRAFT_388769</name>
</gene>
<dbReference type="Pfam" id="PF06985">
    <property type="entry name" value="HET"/>
    <property type="match status" value="1"/>
</dbReference>
<dbReference type="EMBL" id="MU006250">
    <property type="protein sequence ID" value="KAF2818645.1"/>
    <property type="molecule type" value="Genomic_DNA"/>
</dbReference>